<dbReference type="PANTHER" id="PTHR14514:SF3">
    <property type="entry name" value="NESPRIN-1"/>
    <property type="match status" value="1"/>
</dbReference>
<accession>A0A4Z2GIQ6</accession>
<evidence type="ECO:0000256" key="2">
    <source>
        <dbReference type="ARBA" id="ARBA00022553"/>
    </source>
</evidence>
<comment type="subcellular location">
    <subcellularLocation>
        <location evidence="1">Endomembrane system</location>
    </subcellularLocation>
</comment>
<dbReference type="Proteomes" id="UP000314294">
    <property type="component" value="Unassembled WGS sequence"/>
</dbReference>
<proteinExistence type="predicted"/>
<dbReference type="Gene3D" id="1.20.58.60">
    <property type="match status" value="2"/>
</dbReference>
<evidence type="ECO:0000313" key="5">
    <source>
        <dbReference type="EMBL" id="TNN53336.1"/>
    </source>
</evidence>
<gene>
    <name evidence="5" type="primary">SYNE1_20</name>
    <name evidence="5" type="ORF">EYF80_036490</name>
</gene>
<evidence type="ECO:0000256" key="3">
    <source>
        <dbReference type="ARBA" id="ARBA00022737"/>
    </source>
</evidence>
<dbReference type="AlphaFoldDB" id="A0A4Z2GIQ6"/>
<evidence type="ECO:0000313" key="6">
    <source>
        <dbReference type="Proteomes" id="UP000314294"/>
    </source>
</evidence>
<dbReference type="OrthoDB" id="18853at2759"/>
<dbReference type="EMBL" id="SRLO01000519">
    <property type="protein sequence ID" value="TNN53336.1"/>
    <property type="molecule type" value="Genomic_DNA"/>
</dbReference>
<dbReference type="SUPFAM" id="SSF46966">
    <property type="entry name" value="Spectrin repeat"/>
    <property type="match status" value="1"/>
</dbReference>
<keyword evidence="4" id="KW-0472">Membrane</keyword>
<evidence type="ECO:0000256" key="1">
    <source>
        <dbReference type="ARBA" id="ARBA00004308"/>
    </source>
</evidence>
<keyword evidence="2" id="KW-0597">Phosphoprotein</keyword>
<keyword evidence="3" id="KW-0677">Repeat</keyword>
<dbReference type="PANTHER" id="PTHR14514">
    <property type="entry name" value="PKA ANCHORING PROTEIN"/>
    <property type="match status" value="1"/>
</dbReference>
<organism evidence="5 6">
    <name type="scientific">Liparis tanakae</name>
    <name type="common">Tanaka's snailfish</name>
    <dbReference type="NCBI Taxonomy" id="230148"/>
    <lineage>
        <taxon>Eukaryota</taxon>
        <taxon>Metazoa</taxon>
        <taxon>Chordata</taxon>
        <taxon>Craniata</taxon>
        <taxon>Vertebrata</taxon>
        <taxon>Euteleostomi</taxon>
        <taxon>Actinopterygii</taxon>
        <taxon>Neopterygii</taxon>
        <taxon>Teleostei</taxon>
        <taxon>Neoteleostei</taxon>
        <taxon>Acanthomorphata</taxon>
        <taxon>Eupercaria</taxon>
        <taxon>Perciformes</taxon>
        <taxon>Cottioidei</taxon>
        <taxon>Cottales</taxon>
        <taxon>Liparidae</taxon>
        <taxon>Liparis</taxon>
    </lineage>
</organism>
<name>A0A4Z2GIQ6_9TELE</name>
<reference evidence="5 6" key="1">
    <citation type="submission" date="2019-03" db="EMBL/GenBank/DDBJ databases">
        <title>First draft genome of Liparis tanakae, snailfish: a comprehensive survey of snailfish specific genes.</title>
        <authorList>
            <person name="Kim W."/>
            <person name="Song I."/>
            <person name="Jeong J.-H."/>
            <person name="Kim D."/>
            <person name="Kim S."/>
            <person name="Ryu S."/>
            <person name="Song J.Y."/>
            <person name="Lee S.K."/>
        </authorList>
    </citation>
    <scope>NUCLEOTIDE SEQUENCE [LARGE SCALE GENOMIC DNA]</scope>
    <source>
        <tissue evidence="5">Muscle</tissue>
    </source>
</reference>
<evidence type="ECO:0000256" key="4">
    <source>
        <dbReference type="ARBA" id="ARBA00023136"/>
    </source>
</evidence>
<comment type="caution">
    <text evidence="5">The sequence shown here is derived from an EMBL/GenBank/DDBJ whole genome shotgun (WGS) entry which is preliminary data.</text>
</comment>
<keyword evidence="6" id="KW-1185">Reference proteome</keyword>
<protein>
    <submittedName>
        <fullName evidence="5">Nesprin-1</fullName>
    </submittedName>
</protein>
<sequence>MDRVEEGEVRLTQVCEEGEKLLLHLPKASAGQVQQHLSSIQQDWDSFVEQCRQNQQILEDSASLMKGFEGRLKKLRWWLEHMEKRMATDLLEAKQRGPEKAALEQVEEYQQEVLKERDSFERLGQEGQALNEGGRGDGSETRVSAQLQSQHQALLRRVRERLRSCQLTLQEQQAFEDTLQTTWMWLNGVQERLAALNSTVGNKETLEKRLGLVQVSGHKP</sequence>